<evidence type="ECO:0000313" key="1">
    <source>
        <dbReference type="EMBL" id="SVA81600.1"/>
    </source>
</evidence>
<organism evidence="1">
    <name type="scientific">marine metagenome</name>
    <dbReference type="NCBI Taxonomy" id="408172"/>
    <lineage>
        <taxon>unclassified sequences</taxon>
        <taxon>metagenomes</taxon>
        <taxon>ecological metagenomes</taxon>
    </lineage>
</organism>
<reference evidence="1" key="1">
    <citation type="submission" date="2018-05" db="EMBL/GenBank/DDBJ databases">
        <authorList>
            <person name="Lanie J.A."/>
            <person name="Ng W.-L."/>
            <person name="Kazmierczak K.M."/>
            <person name="Andrzejewski T.M."/>
            <person name="Davidsen T.M."/>
            <person name="Wayne K.J."/>
            <person name="Tettelin H."/>
            <person name="Glass J.I."/>
            <person name="Rusch D."/>
            <person name="Podicherti R."/>
            <person name="Tsui H.-C.T."/>
            <person name="Winkler M.E."/>
        </authorList>
    </citation>
    <scope>NUCLEOTIDE SEQUENCE</scope>
</reference>
<dbReference type="EMBL" id="UINC01019286">
    <property type="protein sequence ID" value="SVA81600.1"/>
    <property type="molecule type" value="Genomic_DNA"/>
</dbReference>
<proteinExistence type="predicted"/>
<sequence>MSSLRSLLGDVIGGAGVAERIFYVYNNNRGMSNGGCCCLWTAPTGTKNVTFEVWGGGGAGSGACCCQWGQHGAGTGGYAIRSMSGTLENCQYTICAAGNGHCCQAHCIGYTGYKSFVTGSGIPATCAQGGCGGTTMCHAHHAYNCCYGWHCIEGGTQGDFRLGIGRNHTMNTQYCHNQMWDNVGGGVKSSSSRKGRDLCHGPMVCSGCGWGCSDDYPSGGSFNATVCGNPCCWGQWSSGGMVKISYS</sequence>
<protein>
    <submittedName>
        <fullName evidence="1">Uncharacterized protein</fullName>
    </submittedName>
</protein>
<accession>A0A381YXC6</accession>
<name>A0A381YXC6_9ZZZZ</name>
<dbReference type="AlphaFoldDB" id="A0A381YXC6"/>
<gene>
    <name evidence="1" type="ORF">METZ01_LOCUS134454</name>
</gene>